<sequence>MAPKASATSATGSMADIRFDDSLDEDQRRCVEQSIAGLRERSRERIASRRAAQAESSKPAREANAKLVKYLEEHPDAALMFQAMRGRSLLAEDGQADAEPVLGRPTLSPVLMDVEVRENLKLFGTPFHYDWKWSDSDGGNFPRMSVSRETAVAKIDVGIRQIEGDSTWITAHAGVGVAIRVDKQVGAIGRAYRTTSEYGKVTQHGFDADATSEGGTELTVFEDGRFVTSATDKRWRIRVAGDTPNTSHSSEGFAVGELMEVTWVMRPGRTYTFNLGAWVYAEAHDGFDLFGLIRESTAVSSIDSRLLLLSLFT</sequence>
<feature type="region of interest" description="Disordered" evidence="1">
    <location>
        <begin position="1"/>
        <end position="23"/>
    </location>
</feature>
<accession>A0ABX8U484</accession>
<reference evidence="2 3" key="1">
    <citation type="journal article" date="2021" name="ACS Chem. Biol.">
        <title>Genomic-Led Discovery of a Novel Glycopeptide Antibiotic by Nonomuraea coxensis DSM 45129.</title>
        <authorList>
            <person name="Yushchuk O."/>
            <person name="Vior N.M."/>
            <person name="Andreo-Vidal A."/>
            <person name="Berini F."/>
            <person name="Ruckert C."/>
            <person name="Busche T."/>
            <person name="Binda E."/>
            <person name="Kalinowski J."/>
            <person name="Truman A.W."/>
            <person name="Marinelli F."/>
        </authorList>
    </citation>
    <scope>NUCLEOTIDE SEQUENCE [LARGE SCALE GENOMIC DNA]</scope>
    <source>
        <strain evidence="2 3">DSM 45129</strain>
    </source>
</reference>
<evidence type="ECO:0000313" key="2">
    <source>
        <dbReference type="EMBL" id="QYC42484.1"/>
    </source>
</evidence>
<dbReference type="Proteomes" id="UP000824681">
    <property type="component" value="Chromosome"/>
</dbReference>
<dbReference type="RefSeq" id="WP_026213733.1">
    <property type="nucleotide sequence ID" value="NZ_CP068985.1"/>
</dbReference>
<organism evidence="2 3">
    <name type="scientific">Nonomuraea coxensis DSM 45129</name>
    <dbReference type="NCBI Taxonomy" id="1122611"/>
    <lineage>
        <taxon>Bacteria</taxon>
        <taxon>Bacillati</taxon>
        <taxon>Actinomycetota</taxon>
        <taxon>Actinomycetes</taxon>
        <taxon>Streptosporangiales</taxon>
        <taxon>Streptosporangiaceae</taxon>
        <taxon>Nonomuraea</taxon>
    </lineage>
</organism>
<keyword evidence="3" id="KW-1185">Reference proteome</keyword>
<evidence type="ECO:0000313" key="3">
    <source>
        <dbReference type="Proteomes" id="UP000824681"/>
    </source>
</evidence>
<name>A0ABX8U484_9ACTN</name>
<protein>
    <submittedName>
        <fullName evidence="2">Uncharacterized protein</fullName>
    </submittedName>
</protein>
<evidence type="ECO:0000256" key="1">
    <source>
        <dbReference type="SAM" id="MobiDB-lite"/>
    </source>
</evidence>
<feature type="compositionally biased region" description="Polar residues" evidence="1">
    <location>
        <begin position="1"/>
        <end position="12"/>
    </location>
</feature>
<dbReference type="EMBL" id="CP068985">
    <property type="protein sequence ID" value="QYC42484.1"/>
    <property type="molecule type" value="Genomic_DNA"/>
</dbReference>
<proteinExistence type="predicted"/>
<gene>
    <name evidence="2" type="ORF">Nocox_24405</name>
</gene>